<feature type="region of interest" description="Disordered" evidence="1">
    <location>
        <begin position="1"/>
        <end position="35"/>
    </location>
</feature>
<dbReference type="STRING" id="81985.R0GTM4"/>
<dbReference type="Gene3D" id="1.20.1280.50">
    <property type="match status" value="1"/>
</dbReference>
<organism evidence="3 4">
    <name type="scientific">Capsella rubella</name>
    <dbReference type="NCBI Taxonomy" id="81985"/>
    <lineage>
        <taxon>Eukaryota</taxon>
        <taxon>Viridiplantae</taxon>
        <taxon>Streptophyta</taxon>
        <taxon>Embryophyta</taxon>
        <taxon>Tracheophyta</taxon>
        <taxon>Spermatophyta</taxon>
        <taxon>Magnoliopsida</taxon>
        <taxon>eudicotyledons</taxon>
        <taxon>Gunneridae</taxon>
        <taxon>Pentapetalae</taxon>
        <taxon>rosids</taxon>
        <taxon>malvids</taxon>
        <taxon>Brassicales</taxon>
        <taxon>Brassicaceae</taxon>
        <taxon>Camelineae</taxon>
        <taxon>Capsella</taxon>
    </lineage>
</organism>
<dbReference type="InterPro" id="IPR006527">
    <property type="entry name" value="F-box-assoc_dom_typ1"/>
</dbReference>
<reference evidence="4" key="1">
    <citation type="journal article" date="2013" name="Nat. Genet.">
        <title>The Capsella rubella genome and the genomic consequences of rapid mating system evolution.</title>
        <authorList>
            <person name="Slotte T."/>
            <person name="Hazzouri K.M."/>
            <person name="Agren J.A."/>
            <person name="Koenig D."/>
            <person name="Maumus F."/>
            <person name="Guo Y.L."/>
            <person name="Steige K."/>
            <person name="Platts A.E."/>
            <person name="Escobar J.S."/>
            <person name="Newman L.K."/>
            <person name="Wang W."/>
            <person name="Mandakova T."/>
            <person name="Vello E."/>
            <person name="Smith L.M."/>
            <person name="Henz S.R."/>
            <person name="Steffen J."/>
            <person name="Takuno S."/>
            <person name="Brandvain Y."/>
            <person name="Coop G."/>
            <person name="Andolfatto P."/>
            <person name="Hu T.T."/>
            <person name="Blanchette M."/>
            <person name="Clark R.M."/>
            <person name="Quesneville H."/>
            <person name="Nordborg M."/>
            <person name="Gaut B.S."/>
            <person name="Lysak M.A."/>
            <person name="Jenkins J."/>
            <person name="Grimwood J."/>
            <person name="Chapman J."/>
            <person name="Prochnik S."/>
            <person name="Shu S."/>
            <person name="Rokhsar D."/>
            <person name="Schmutz J."/>
            <person name="Weigel D."/>
            <person name="Wright S.I."/>
        </authorList>
    </citation>
    <scope>NUCLEOTIDE SEQUENCE [LARGE SCALE GENOMIC DNA]</scope>
    <source>
        <strain evidence="4">cv. Monte Gargano</strain>
    </source>
</reference>
<dbReference type="InterPro" id="IPR001810">
    <property type="entry name" value="F-box_dom"/>
</dbReference>
<evidence type="ECO:0000259" key="2">
    <source>
        <dbReference type="PROSITE" id="PS50181"/>
    </source>
</evidence>
<dbReference type="AlphaFoldDB" id="R0GTM4"/>
<dbReference type="InterPro" id="IPR011043">
    <property type="entry name" value="Gal_Oxase/kelch_b-propeller"/>
</dbReference>
<keyword evidence="4" id="KW-1185">Reference proteome</keyword>
<dbReference type="SMART" id="SM00256">
    <property type="entry name" value="FBOX"/>
    <property type="match status" value="1"/>
</dbReference>
<dbReference type="Pfam" id="PF00646">
    <property type="entry name" value="F-box"/>
    <property type="match status" value="1"/>
</dbReference>
<proteinExistence type="predicted"/>
<dbReference type="InterPro" id="IPR015915">
    <property type="entry name" value="Kelch-typ_b-propeller"/>
</dbReference>
<dbReference type="InterPro" id="IPR036047">
    <property type="entry name" value="F-box-like_dom_sf"/>
</dbReference>
<evidence type="ECO:0000256" key="1">
    <source>
        <dbReference type="SAM" id="MobiDB-lite"/>
    </source>
</evidence>
<dbReference type="InterPro" id="IPR050796">
    <property type="entry name" value="SCF_F-box_component"/>
</dbReference>
<dbReference type="NCBIfam" id="TIGR01640">
    <property type="entry name" value="F_box_assoc_1"/>
    <property type="match status" value="1"/>
</dbReference>
<dbReference type="PROSITE" id="PS50181">
    <property type="entry name" value="FBOX"/>
    <property type="match status" value="1"/>
</dbReference>
<dbReference type="SUPFAM" id="SSF50965">
    <property type="entry name" value="Galactose oxidase, central domain"/>
    <property type="match status" value="1"/>
</dbReference>
<dbReference type="EMBL" id="KB870805">
    <property type="protein sequence ID" value="EOA39151.1"/>
    <property type="molecule type" value="Genomic_DNA"/>
</dbReference>
<feature type="compositionally biased region" description="Basic residues" evidence="1">
    <location>
        <begin position="1"/>
        <end position="14"/>
    </location>
</feature>
<dbReference type="SUPFAM" id="SSF81383">
    <property type="entry name" value="F-box domain"/>
    <property type="match status" value="1"/>
</dbReference>
<dbReference type="Proteomes" id="UP000029121">
    <property type="component" value="Unassembled WGS sequence"/>
</dbReference>
<dbReference type="PANTHER" id="PTHR31672">
    <property type="entry name" value="BNACNNG10540D PROTEIN"/>
    <property type="match status" value="1"/>
</dbReference>
<dbReference type="PANTHER" id="PTHR31672:SF13">
    <property type="entry name" value="F-BOX PROTEIN CPR30-LIKE"/>
    <property type="match status" value="1"/>
</dbReference>
<name>R0GTM4_9BRAS</name>
<dbReference type="OrthoDB" id="1078874at2759"/>
<gene>
    <name evidence="3" type="ORF">CARUB_v10012093mg</name>
</gene>
<accession>R0GTM4</accession>
<dbReference type="KEGG" id="crb:17898401"/>
<dbReference type="Pfam" id="PF07734">
    <property type="entry name" value="FBA_1"/>
    <property type="match status" value="1"/>
</dbReference>
<evidence type="ECO:0000313" key="3">
    <source>
        <dbReference type="EMBL" id="EOA39151.1"/>
    </source>
</evidence>
<dbReference type="CDD" id="cd22157">
    <property type="entry name" value="F-box_AtFBW1-like"/>
    <property type="match status" value="1"/>
</dbReference>
<feature type="domain" description="F-box" evidence="2">
    <location>
        <begin position="35"/>
        <end position="80"/>
    </location>
</feature>
<protein>
    <recommendedName>
        <fullName evidence="2">F-box domain-containing protein</fullName>
    </recommendedName>
</protein>
<dbReference type="eggNOG" id="ENOG502T151">
    <property type="taxonomic scope" value="Eukaryota"/>
</dbReference>
<dbReference type="Gene3D" id="2.120.10.80">
    <property type="entry name" value="Kelch-type beta propeller"/>
    <property type="match status" value="1"/>
</dbReference>
<dbReference type="InterPro" id="IPR017451">
    <property type="entry name" value="F-box-assoc_interact_dom"/>
</dbReference>
<evidence type="ECO:0000313" key="4">
    <source>
        <dbReference type="Proteomes" id="UP000029121"/>
    </source>
</evidence>
<sequence length="432" mass="49539">MASSSQRKRRRGNGKRVIASSSSKRKRRRGNEKPVFAPSYLPNDVVEEIFLRLPVQAIIQLKCLSKQWRSTIESRSFEERHLKIAKQACVDHPMVMAISEEYPFKGSKGTLARPDTDIGFRTVCLESASILSSTLINFPQGFHHWIYASECCDGLFCIHSMKTQAIYVVNPATRWLRQLPPAGFQISMHKLISPPQFSSDIKSIFYITFVKATDYKLVWMYTPYTNDSDASGPNEKCEVFDFRANTWRSLTCIPSYQIFYDQTPTTANGSIYWFTEPYNGEIKVVALDIHTEKFRVLPKINPAIASSDPKHIDMCTLDNGLCMSKREGETMIQNIWKLKSSEDSWEKIYTIDLLSCSSSLSVFSDGFNWAQKDLAVPSTPLAICKNKKILLSHRYAHTLIKYDPQTKSLHLFLKCPRYRRFVSYFPSLISHI</sequence>